<name>A0A2U1AYC6_9BACT</name>
<keyword evidence="2" id="KW-0732">Signal</keyword>
<feature type="transmembrane region" description="Helical" evidence="1">
    <location>
        <begin position="41"/>
        <end position="62"/>
    </location>
</feature>
<evidence type="ECO:0000313" key="6">
    <source>
        <dbReference type="Proteomes" id="UP000576225"/>
    </source>
</evidence>
<dbReference type="Proteomes" id="UP000245959">
    <property type="component" value="Unassembled WGS sequence"/>
</dbReference>
<evidence type="ECO:0000313" key="5">
    <source>
        <dbReference type="Proteomes" id="UP000245959"/>
    </source>
</evidence>
<dbReference type="EMBL" id="JABAEW010000003">
    <property type="protein sequence ID" value="NMD85552.1"/>
    <property type="molecule type" value="Genomic_DNA"/>
</dbReference>
<dbReference type="AlphaFoldDB" id="A0A2U1AYC6"/>
<proteinExistence type="predicted"/>
<protein>
    <submittedName>
        <fullName evidence="4">Uncharacterized protein</fullName>
    </submittedName>
</protein>
<sequence length="67" mass="7162">MNKLGKYWMAAMAMWSGGQAMATEPYTVGKLLGIPEFNTLAPFLILAVLVMAAAVAAGFRICTADHK</sequence>
<keyword evidence="1" id="KW-1133">Transmembrane helix</keyword>
<gene>
    <name evidence="4" type="ORF">C8D82_11458</name>
    <name evidence="3" type="ORF">HF882_03035</name>
</gene>
<feature type="chain" id="PRO_5041066853" evidence="2">
    <location>
        <begin position="23"/>
        <end position="67"/>
    </location>
</feature>
<dbReference type="Proteomes" id="UP000576225">
    <property type="component" value="Unassembled WGS sequence"/>
</dbReference>
<organism evidence="4 5">
    <name type="scientific">Victivallis vadensis</name>
    <dbReference type="NCBI Taxonomy" id="172901"/>
    <lineage>
        <taxon>Bacteria</taxon>
        <taxon>Pseudomonadati</taxon>
        <taxon>Lentisphaerota</taxon>
        <taxon>Lentisphaeria</taxon>
        <taxon>Victivallales</taxon>
        <taxon>Victivallaceae</taxon>
        <taxon>Victivallis</taxon>
    </lineage>
</organism>
<keyword evidence="5" id="KW-1185">Reference proteome</keyword>
<feature type="signal peptide" evidence="2">
    <location>
        <begin position="1"/>
        <end position="22"/>
    </location>
</feature>
<accession>A0A2U1AYC6</accession>
<dbReference type="RefSeq" id="WP_116884102.1">
    <property type="nucleotide sequence ID" value="NZ_CABMMC010000012.1"/>
</dbReference>
<dbReference type="EMBL" id="QEKH01000014">
    <property type="protein sequence ID" value="PVY41444.1"/>
    <property type="molecule type" value="Genomic_DNA"/>
</dbReference>
<evidence type="ECO:0000313" key="4">
    <source>
        <dbReference type="EMBL" id="PVY41444.1"/>
    </source>
</evidence>
<evidence type="ECO:0000256" key="2">
    <source>
        <dbReference type="SAM" id="SignalP"/>
    </source>
</evidence>
<keyword evidence="1" id="KW-0472">Membrane</keyword>
<evidence type="ECO:0000256" key="1">
    <source>
        <dbReference type="SAM" id="Phobius"/>
    </source>
</evidence>
<reference evidence="3 6" key="2">
    <citation type="submission" date="2020-04" db="EMBL/GenBank/DDBJ databases">
        <authorList>
            <person name="Hitch T.C.A."/>
            <person name="Wylensek D."/>
            <person name="Clavel T."/>
        </authorList>
    </citation>
    <scope>NUCLEOTIDE SEQUENCE [LARGE SCALE GENOMIC DNA]</scope>
    <source>
        <strain evidence="3 6">COR2-253-APC-1A</strain>
    </source>
</reference>
<comment type="caution">
    <text evidence="4">The sequence shown here is derived from an EMBL/GenBank/DDBJ whole genome shotgun (WGS) entry which is preliminary data.</text>
</comment>
<evidence type="ECO:0000313" key="3">
    <source>
        <dbReference type="EMBL" id="NMD85552.1"/>
    </source>
</evidence>
<reference evidence="4 5" key="1">
    <citation type="submission" date="2018-04" db="EMBL/GenBank/DDBJ databases">
        <title>Genomic Encyclopedia of Type Strains, Phase IV (KMG-IV): sequencing the most valuable type-strain genomes for metagenomic binning, comparative biology and taxonomic classification.</title>
        <authorList>
            <person name="Goeker M."/>
        </authorList>
    </citation>
    <scope>NUCLEOTIDE SEQUENCE [LARGE SCALE GENOMIC DNA]</scope>
    <source>
        <strain evidence="4 5">DSM 14823</strain>
    </source>
</reference>
<dbReference type="GeneID" id="78295410"/>
<keyword evidence="1" id="KW-0812">Transmembrane</keyword>